<gene>
    <name evidence="2" type="ORF">HJG54_17125</name>
</gene>
<dbReference type="Pfam" id="PF01593">
    <property type="entry name" value="Amino_oxidase"/>
    <property type="match status" value="1"/>
</dbReference>
<dbReference type="PRINTS" id="PR00419">
    <property type="entry name" value="ADXRDTASE"/>
</dbReference>
<dbReference type="InterPro" id="IPR036188">
    <property type="entry name" value="FAD/NAD-bd_sf"/>
</dbReference>
<dbReference type="NCBIfam" id="NF005547">
    <property type="entry name" value="PRK07208.1-3"/>
    <property type="match status" value="1"/>
</dbReference>
<dbReference type="GO" id="GO:0016491">
    <property type="term" value="F:oxidoreductase activity"/>
    <property type="evidence" value="ECO:0007669"/>
    <property type="project" value="InterPro"/>
</dbReference>
<dbReference type="GO" id="GO:0008767">
    <property type="term" value="F:UDP-galactopyranose mutase activity"/>
    <property type="evidence" value="ECO:0007669"/>
    <property type="project" value="TreeGrafter"/>
</dbReference>
<dbReference type="InterPro" id="IPR002937">
    <property type="entry name" value="Amino_oxidase"/>
</dbReference>
<dbReference type="NCBIfam" id="NF005548">
    <property type="entry name" value="PRK07208.1-4"/>
    <property type="match status" value="1"/>
</dbReference>
<feature type="domain" description="Amine oxidase" evidence="1">
    <location>
        <begin position="14"/>
        <end position="335"/>
    </location>
</feature>
<name>A0AA97AKV4_9CYAN</name>
<dbReference type="GO" id="GO:0005829">
    <property type="term" value="C:cytosol"/>
    <property type="evidence" value="ECO:0007669"/>
    <property type="project" value="TreeGrafter"/>
</dbReference>
<protein>
    <submittedName>
        <fullName evidence="2">NAD(P)/FAD-dependent oxidoreductase</fullName>
    </submittedName>
</protein>
<reference evidence="2" key="1">
    <citation type="submission" date="2020-05" db="EMBL/GenBank/DDBJ databases">
        <authorList>
            <person name="Zhu T."/>
            <person name="Keshari N."/>
            <person name="Lu X."/>
        </authorList>
    </citation>
    <scope>NUCLEOTIDE SEQUENCE</scope>
    <source>
        <strain evidence="2">NK1-12</strain>
    </source>
</reference>
<dbReference type="SUPFAM" id="SSF51971">
    <property type="entry name" value="Nucleotide-binding domain"/>
    <property type="match status" value="1"/>
</dbReference>
<dbReference type="Gene3D" id="3.50.50.60">
    <property type="entry name" value="FAD/NAD(P)-binding domain"/>
    <property type="match status" value="1"/>
</dbReference>
<accession>A0AA97AKV4</accession>
<proteinExistence type="predicted"/>
<dbReference type="AlphaFoldDB" id="A0AA97AKV4"/>
<dbReference type="GO" id="GO:0050660">
    <property type="term" value="F:flavin adenine dinucleotide binding"/>
    <property type="evidence" value="ECO:0007669"/>
    <property type="project" value="TreeGrafter"/>
</dbReference>
<dbReference type="PANTHER" id="PTHR21197">
    <property type="entry name" value="UDP-GALACTOPYRANOSE MUTASE"/>
    <property type="match status" value="1"/>
</dbReference>
<dbReference type="NCBIfam" id="NF005546">
    <property type="entry name" value="PRK07208.1-2"/>
    <property type="match status" value="1"/>
</dbReference>
<sequence length="489" mass="56005">MVRYPVAIIGAGPAGLTAGYELVKRGVLPIVLEKANLVGGISRTETYKGYRFDIGGHRFFTKVPQVQQFWYEILQDEFIQVPRLSRIYYQGKFYSYPLSLFNALSNLGAVNSVLILLSYLKAKIRDKLNLTPEPETFEDWVIDCFGERLYRIFFKTYTEKVWGIPCNKIQADWAAQRIQGMSLKRAVLNAVFGSQTAKSLIKEFDYPVLGPGMMWERCKELIEQQGGTVQLDTSITRIERQGNRVKSITAQQGDQTTEIFADHFISSMPITALLNCLDPLPPPDVLQAARGLKYRDFLIVAIVVKREHLFPDNWIYIHSPKFKVGRIQNFKNWSMAMVPDPSKTCLGMEYFCSEGDELWQKSDAELIEMATQEAISLKLGIQPGDVEDGVVIRQHKAYPVYDGEYRQHLQVIQDYLSTFENLQTVGRNGMHRYNNQDHSMLTAMLAVQNILGEKHDLWAVNTERSYHEEFTKEQWTTVKQQLAESQVAV</sequence>
<organism evidence="2">
    <name type="scientific">Leptolyngbya sp. NK1-12</name>
    <dbReference type="NCBI Taxonomy" id="2547451"/>
    <lineage>
        <taxon>Bacteria</taxon>
        <taxon>Bacillati</taxon>
        <taxon>Cyanobacteriota</taxon>
        <taxon>Cyanophyceae</taxon>
        <taxon>Leptolyngbyales</taxon>
        <taxon>Leptolyngbyaceae</taxon>
        <taxon>Leptolyngbya group</taxon>
        <taxon>Leptolyngbya</taxon>
    </lineage>
</organism>
<evidence type="ECO:0000259" key="1">
    <source>
        <dbReference type="Pfam" id="PF01593"/>
    </source>
</evidence>
<evidence type="ECO:0000313" key="2">
    <source>
        <dbReference type="EMBL" id="WNZ26656.1"/>
    </source>
</evidence>
<dbReference type="NCBIfam" id="NF005545">
    <property type="entry name" value="PRK07208.1-1"/>
    <property type="match status" value="1"/>
</dbReference>
<dbReference type="EMBL" id="CP053586">
    <property type="protein sequence ID" value="WNZ26656.1"/>
    <property type="molecule type" value="Genomic_DNA"/>
</dbReference>
<dbReference type="PANTHER" id="PTHR21197:SF0">
    <property type="entry name" value="UDP-GALACTOPYRANOSE MUTASE"/>
    <property type="match status" value="1"/>
</dbReference>